<reference evidence="1 2" key="1">
    <citation type="submission" date="2023-07" db="EMBL/GenBank/DDBJ databases">
        <title>Genomic Encyclopedia of Type Strains, Phase IV (KMG-IV): sequencing the most valuable type-strain genomes for metagenomic binning, comparative biology and taxonomic classification.</title>
        <authorList>
            <person name="Goeker M."/>
        </authorList>
    </citation>
    <scope>NUCLEOTIDE SEQUENCE [LARGE SCALE GENOMIC DNA]</scope>
    <source>
        <strain evidence="1 2">T98</strain>
    </source>
</reference>
<accession>A0ABU3H630</accession>
<dbReference type="RefSeq" id="WP_025702436.1">
    <property type="nucleotide sequence ID" value="NZ_JAUSUY010000006.1"/>
</dbReference>
<evidence type="ECO:0000313" key="1">
    <source>
        <dbReference type="EMBL" id="MDT3426277.1"/>
    </source>
</evidence>
<gene>
    <name evidence="1" type="ORF">J2Z22_001803</name>
</gene>
<dbReference type="EMBL" id="JAUSUY010000006">
    <property type="protein sequence ID" value="MDT3426277.1"/>
    <property type="molecule type" value="Genomic_DNA"/>
</dbReference>
<name>A0ABU3H630_9BACL</name>
<protein>
    <recommendedName>
        <fullName evidence="3">Butirosin biosynthesis protein H N-terminal domain-containing protein</fullName>
    </recommendedName>
</protein>
<organism evidence="1 2">
    <name type="scientific">Paenibacillus forsythiae</name>
    <dbReference type="NCBI Taxonomy" id="365616"/>
    <lineage>
        <taxon>Bacteria</taxon>
        <taxon>Bacillati</taxon>
        <taxon>Bacillota</taxon>
        <taxon>Bacilli</taxon>
        <taxon>Bacillales</taxon>
        <taxon>Paenibacillaceae</taxon>
        <taxon>Paenibacillus</taxon>
    </lineage>
</organism>
<comment type="caution">
    <text evidence="1">The sequence shown here is derived from an EMBL/GenBank/DDBJ whole genome shotgun (WGS) entry which is preliminary data.</text>
</comment>
<evidence type="ECO:0008006" key="3">
    <source>
        <dbReference type="Google" id="ProtNLM"/>
    </source>
</evidence>
<proteinExistence type="predicted"/>
<evidence type="ECO:0000313" key="2">
    <source>
        <dbReference type="Proteomes" id="UP001248709"/>
    </source>
</evidence>
<keyword evidence="2" id="KW-1185">Reference proteome</keyword>
<sequence>MSGSKILPMQYPIITSWQWQANAFAILANYPQTEPWIMNHFIQLQLTSNPGSSYVDFYRTPTFEFCPWLFHQHLQRDTVRYFNKDICAFFVDCINLNNYIYGVFDQAFFVPGHDRLPHDLFIYGYDLERRVFHAADFTFTGKYAFAEVAFEQLEKAYHAIEGDEDWLYSGKGGLSLISFTDSLGYDFNIANVATQLEGFLAGHNSFEKSRELTYRTNPCVFGLEVYDKLIEDVIKIHDQQQEADYRPFHVLCDHKALMLRRIPFLEEHGYLQPDSGILECYRSIENDALFCRNLLLKYMITKQSSIIDKIITNIRKIRKEEGEQIESLLTKLVIV</sequence>
<dbReference type="Proteomes" id="UP001248709">
    <property type="component" value="Unassembled WGS sequence"/>
</dbReference>